<dbReference type="Gene3D" id="1.25.40.10">
    <property type="entry name" value="Tetratricopeptide repeat domain"/>
    <property type="match status" value="6"/>
</dbReference>
<feature type="repeat" description="PPR" evidence="2">
    <location>
        <begin position="349"/>
        <end position="383"/>
    </location>
</feature>
<evidence type="ECO:0000313" key="3">
    <source>
        <dbReference type="EMBL" id="EFJ21182.1"/>
    </source>
</evidence>
<gene>
    <name evidence="3" type="ORF">SELMODRAFT_50936</name>
</gene>
<keyword evidence="4" id="KW-1185">Reference proteome</keyword>
<dbReference type="Pfam" id="PF01535">
    <property type="entry name" value="PPR"/>
    <property type="match status" value="4"/>
</dbReference>
<dbReference type="Gramene" id="EFJ21182">
    <property type="protein sequence ID" value="EFJ21182"/>
    <property type="gene ID" value="SELMODRAFT_50936"/>
</dbReference>
<dbReference type="AlphaFoldDB" id="D8S304"/>
<dbReference type="HOGENOM" id="CLU_002706_15_1_1"/>
<sequence>NQLLQIYVKMGDVDSAARIFPSPAAWSVVSWTCLVAAFARYGHFSRANALFREMLLHGATPDKIALLAVIQLLQHPRDLEFARTLQGWIHEAGLSTDLVLGNALIAGYSRCQSLIDATRAFHRIARKDTISWNSIIAAHVSSHLLPAATTIFHTMQHESSSRPDAGTLMAIIATVSIAAALTACANLLDLESGVEIHALAARSGVEADVGGLLIHMYAACGDLDAANRVFDVAMGGASINRDLSSWNSMITAYTDRNLWEEALSLVHQMHHQGMAFDDISFVTALNACAAAGYRGIPHGTSVHLCVAEAGREEDVIIRTALLNMYGKCRDLCRADAVFDALRRSGQRLDLIAWNAMGSALAQHEEFERVLTLYGEMLLEGVTPDEISFVNALTAAATAGRETLAAVHSHVVQRGMNRDVVVATVLVAAYGSAAEVSRAEEAFAAVPPYRRDVVLWNAMIDAHGGTPPALRTYDSMDIAPDKLTLVLALNACAGMAELTAGERIHRRATDLGFDRDVGVITALIHMYASCGRLEQSQKIFHGAQEHTMFMWNALVSGFARRGQSERAIALFERMQQSGHRADAIGFVSILSACSQAGLIGRGCGYFASLLHDHGILPYREHYACMIDLFGRAGRLEEAEEWLRKMPAHKLSKSVWETLLGACSIHSDVKRGRRAAEELFEMQSRKSSPYVIMAKL</sequence>
<dbReference type="PROSITE" id="PS51375">
    <property type="entry name" value="PPR"/>
    <property type="match status" value="5"/>
</dbReference>
<dbReference type="NCBIfam" id="TIGR00756">
    <property type="entry name" value="PPR"/>
    <property type="match status" value="5"/>
</dbReference>
<dbReference type="PANTHER" id="PTHR24015:SF548">
    <property type="entry name" value="OS08G0340900 PROTEIN"/>
    <property type="match status" value="1"/>
</dbReference>
<dbReference type="FunFam" id="1.25.40.10:FF:000158">
    <property type="entry name" value="pentatricopeptide repeat-containing protein At2g33680"/>
    <property type="match status" value="1"/>
</dbReference>
<dbReference type="EMBL" id="GL377600">
    <property type="protein sequence ID" value="EFJ21182.1"/>
    <property type="molecule type" value="Genomic_DNA"/>
</dbReference>
<dbReference type="InterPro" id="IPR046960">
    <property type="entry name" value="PPR_At4g14850-like_plant"/>
</dbReference>
<dbReference type="KEGG" id="smo:SELMODRAFT_50936"/>
<feature type="non-terminal residue" evidence="3">
    <location>
        <position position="1"/>
    </location>
</feature>
<dbReference type="InterPro" id="IPR011990">
    <property type="entry name" value="TPR-like_helical_dom_sf"/>
</dbReference>
<dbReference type="eggNOG" id="KOG4197">
    <property type="taxonomic scope" value="Eukaryota"/>
</dbReference>
<organism evidence="4">
    <name type="scientific">Selaginella moellendorffii</name>
    <name type="common">Spikemoss</name>
    <dbReference type="NCBI Taxonomy" id="88036"/>
    <lineage>
        <taxon>Eukaryota</taxon>
        <taxon>Viridiplantae</taxon>
        <taxon>Streptophyta</taxon>
        <taxon>Embryophyta</taxon>
        <taxon>Tracheophyta</taxon>
        <taxon>Lycopodiopsida</taxon>
        <taxon>Selaginellales</taxon>
        <taxon>Selaginellaceae</taxon>
        <taxon>Selaginella</taxon>
    </lineage>
</organism>
<dbReference type="PANTHER" id="PTHR24015">
    <property type="entry name" value="OS07G0578800 PROTEIN-RELATED"/>
    <property type="match status" value="1"/>
</dbReference>
<name>D8S304_SELML</name>
<evidence type="ECO:0000256" key="1">
    <source>
        <dbReference type="ARBA" id="ARBA00022737"/>
    </source>
</evidence>
<dbReference type="STRING" id="88036.D8S304"/>
<dbReference type="GO" id="GO:0009451">
    <property type="term" value="P:RNA modification"/>
    <property type="evidence" value="ECO:0007669"/>
    <property type="project" value="InterPro"/>
</dbReference>
<evidence type="ECO:0000256" key="2">
    <source>
        <dbReference type="PROSITE-ProRule" id="PRU00708"/>
    </source>
</evidence>
<protein>
    <recommendedName>
        <fullName evidence="5">Pentacotripeptide-repeat region of PRORP domain-containing protein</fullName>
    </recommendedName>
</protein>
<accession>D8S304</accession>
<dbReference type="GO" id="GO:0048731">
    <property type="term" value="P:system development"/>
    <property type="evidence" value="ECO:0007669"/>
    <property type="project" value="UniProtKB-ARBA"/>
</dbReference>
<evidence type="ECO:0000313" key="4">
    <source>
        <dbReference type="Proteomes" id="UP000001514"/>
    </source>
</evidence>
<dbReference type="Proteomes" id="UP000001514">
    <property type="component" value="Unassembled WGS sequence"/>
</dbReference>
<feature type="repeat" description="PPR" evidence="2">
    <location>
        <begin position="242"/>
        <end position="276"/>
    </location>
</feature>
<dbReference type="GO" id="GO:0003723">
    <property type="term" value="F:RNA binding"/>
    <property type="evidence" value="ECO:0007669"/>
    <property type="project" value="InterPro"/>
</dbReference>
<evidence type="ECO:0008006" key="5">
    <source>
        <dbReference type="Google" id="ProtNLM"/>
    </source>
</evidence>
<feature type="repeat" description="PPR" evidence="2">
    <location>
        <begin position="617"/>
        <end position="651"/>
    </location>
</feature>
<keyword evidence="1" id="KW-0677">Repeat</keyword>
<dbReference type="InParanoid" id="D8S304"/>
<dbReference type="Pfam" id="PF13041">
    <property type="entry name" value="PPR_2"/>
    <property type="match status" value="1"/>
</dbReference>
<feature type="non-terminal residue" evidence="3">
    <location>
        <position position="694"/>
    </location>
</feature>
<feature type="repeat" description="PPR" evidence="2">
    <location>
        <begin position="27"/>
        <end position="61"/>
    </location>
</feature>
<feature type="repeat" description="PPR" evidence="2">
    <location>
        <begin position="546"/>
        <end position="580"/>
    </location>
</feature>
<proteinExistence type="predicted"/>
<dbReference type="InterPro" id="IPR002885">
    <property type="entry name" value="PPR_rpt"/>
</dbReference>
<reference evidence="3 4" key="1">
    <citation type="journal article" date="2011" name="Science">
        <title>The Selaginella genome identifies genetic changes associated with the evolution of vascular plants.</title>
        <authorList>
            <person name="Banks J.A."/>
            <person name="Nishiyama T."/>
            <person name="Hasebe M."/>
            <person name="Bowman J.L."/>
            <person name="Gribskov M."/>
            <person name="dePamphilis C."/>
            <person name="Albert V.A."/>
            <person name="Aono N."/>
            <person name="Aoyama T."/>
            <person name="Ambrose B.A."/>
            <person name="Ashton N.W."/>
            <person name="Axtell M.J."/>
            <person name="Barker E."/>
            <person name="Barker M.S."/>
            <person name="Bennetzen J.L."/>
            <person name="Bonawitz N.D."/>
            <person name="Chapple C."/>
            <person name="Cheng C."/>
            <person name="Correa L.G."/>
            <person name="Dacre M."/>
            <person name="DeBarry J."/>
            <person name="Dreyer I."/>
            <person name="Elias M."/>
            <person name="Engstrom E.M."/>
            <person name="Estelle M."/>
            <person name="Feng L."/>
            <person name="Finet C."/>
            <person name="Floyd S.K."/>
            <person name="Frommer W.B."/>
            <person name="Fujita T."/>
            <person name="Gramzow L."/>
            <person name="Gutensohn M."/>
            <person name="Harholt J."/>
            <person name="Hattori M."/>
            <person name="Heyl A."/>
            <person name="Hirai T."/>
            <person name="Hiwatashi Y."/>
            <person name="Ishikawa M."/>
            <person name="Iwata M."/>
            <person name="Karol K.G."/>
            <person name="Koehler B."/>
            <person name="Kolukisaoglu U."/>
            <person name="Kubo M."/>
            <person name="Kurata T."/>
            <person name="Lalonde S."/>
            <person name="Li K."/>
            <person name="Li Y."/>
            <person name="Litt A."/>
            <person name="Lyons E."/>
            <person name="Manning G."/>
            <person name="Maruyama T."/>
            <person name="Michael T.P."/>
            <person name="Mikami K."/>
            <person name="Miyazaki S."/>
            <person name="Morinaga S."/>
            <person name="Murata T."/>
            <person name="Mueller-Roeber B."/>
            <person name="Nelson D.R."/>
            <person name="Obara M."/>
            <person name="Oguri Y."/>
            <person name="Olmstead R.G."/>
            <person name="Onodera N."/>
            <person name="Petersen B.L."/>
            <person name="Pils B."/>
            <person name="Prigge M."/>
            <person name="Rensing S.A."/>
            <person name="Riano-Pachon D.M."/>
            <person name="Roberts A.W."/>
            <person name="Sato Y."/>
            <person name="Scheller H.V."/>
            <person name="Schulz B."/>
            <person name="Schulz C."/>
            <person name="Shakirov E.V."/>
            <person name="Shibagaki N."/>
            <person name="Shinohara N."/>
            <person name="Shippen D.E."/>
            <person name="Soerensen I."/>
            <person name="Sotooka R."/>
            <person name="Sugimoto N."/>
            <person name="Sugita M."/>
            <person name="Sumikawa N."/>
            <person name="Tanurdzic M."/>
            <person name="Theissen G."/>
            <person name="Ulvskov P."/>
            <person name="Wakazuki S."/>
            <person name="Weng J.K."/>
            <person name="Willats W.W."/>
            <person name="Wipf D."/>
            <person name="Wolf P.G."/>
            <person name="Yang L."/>
            <person name="Zimmer A.D."/>
            <person name="Zhu Q."/>
            <person name="Mitros T."/>
            <person name="Hellsten U."/>
            <person name="Loque D."/>
            <person name="Otillar R."/>
            <person name="Salamov A."/>
            <person name="Schmutz J."/>
            <person name="Shapiro H."/>
            <person name="Lindquist E."/>
            <person name="Lucas S."/>
            <person name="Rokhsar D."/>
            <person name="Grigoriev I.V."/>
        </authorList>
    </citation>
    <scope>NUCLEOTIDE SEQUENCE [LARGE SCALE GENOMIC DNA]</scope>
</reference>